<keyword evidence="5 8" id="KW-1133">Transmembrane helix</keyword>
<protein>
    <submittedName>
        <fullName evidence="10">MFS transporter</fullName>
    </submittedName>
</protein>
<feature type="transmembrane region" description="Helical" evidence="8">
    <location>
        <begin position="104"/>
        <end position="128"/>
    </location>
</feature>
<dbReference type="PANTHER" id="PTHR23517">
    <property type="entry name" value="RESISTANCE PROTEIN MDTM, PUTATIVE-RELATED-RELATED"/>
    <property type="match status" value="1"/>
</dbReference>
<feature type="transmembrane region" description="Helical" evidence="8">
    <location>
        <begin position="367"/>
        <end position="386"/>
    </location>
</feature>
<feature type="transmembrane region" description="Helical" evidence="8">
    <location>
        <begin position="330"/>
        <end position="347"/>
    </location>
</feature>
<evidence type="ECO:0000256" key="7">
    <source>
        <dbReference type="SAM" id="MobiDB-lite"/>
    </source>
</evidence>
<evidence type="ECO:0000256" key="8">
    <source>
        <dbReference type="SAM" id="Phobius"/>
    </source>
</evidence>
<dbReference type="CDD" id="cd17329">
    <property type="entry name" value="MFS_MdtH_MDR_like"/>
    <property type="match status" value="1"/>
</dbReference>
<evidence type="ECO:0000256" key="1">
    <source>
        <dbReference type="ARBA" id="ARBA00004651"/>
    </source>
</evidence>
<dbReference type="Pfam" id="PF07690">
    <property type="entry name" value="MFS_1"/>
    <property type="match status" value="1"/>
</dbReference>
<evidence type="ECO:0000256" key="4">
    <source>
        <dbReference type="ARBA" id="ARBA00022692"/>
    </source>
</evidence>
<feature type="transmembrane region" description="Helical" evidence="8">
    <location>
        <begin position="140"/>
        <end position="160"/>
    </location>
</feature>
<organism evidence="10 11">
    <name type="scientific">Litchfieldia luteola</name>
    <dbReference type="NCBI Taxonomy" id="682179"/>
    <lineage>
        <taxon>Bacteria</taxon>
        <taxon>Bacillati</taxon>
        <taxon>Bacillota</taxon>
        <taxon>Bacilli</taxon>
        <taxon>Bacillales</taxon>
        <taxon>Bacillaceae</taxon>
        <taxon>Litchfieldia</taxon>
    </lineage>
</organism>
<keyword evidence="11" id="KW-1185">Reference proteome</keyword>
<comment type="subcellular location">
    <subcellularLocation>
        <location evidence="1">Cell membrane</location>
        <topology evidence="1">Multi-pass membrane protein</topology>
    </subcellularLocation>
</comment>
<reference evidence="10 11" key="1">
    <citation type="submission" date="2020-10" db="EMBL/GenBank/DDBJ databases">
        <title>Bacillus sp. HD4P25, an endophyte from a halophyte.</title>
        <authorList>
            <person name="Sun J.-Q."/>
        </authorList>
    </citation>
    <scope>NUCLEOTIDE SEQUENCE [LARGE SCALE GENOMIC DNA]</scope>
    <source>
        <strain evidence="10 11">YIM 93174</strain>
    </source>
</reference>
<feature type="transmembrane region" description="Helical" evidence="8">
    <location>
        <begin position="302"/>
        <end position="318"/>
    </location>
</feature>
<feature type="region of interest" description="Disordered" evidence="7">
    <location>
        <begin position="404"/>
        <end position="425"/>
    </location>
</feature>
<dbReference type="SUPFAM" id="SSF103473">
    <property type="entry name" value="MFS general substrate transporter"/>
    <property type="match status" value="1"/>
</dbReference>
<dbReference type="Gene3D" id="1.20.1250.20">
    <property type="entry name" value="MFS general substrate transporter like domains"/>
    <property type="match status" value="1"/>
</dbReference>
<feature type="transmembrane region" description="Helical" evidence="8">
    <location>
        <begin position="212"/>
        <end position="235"/>
    </location>
</feature>
<dbReference type="InterPro" id="IPR005829">
    <property type="entry name" value="Sugar_transporter_CS"/>
</dbReference>
<feature type="transmembrane region" description="Helical" evidence="8">
    <location>
        <begin position="49"/>
        <end position="71"/>
    </location>
</feature>
<keyword evidence="4 8" id="KW-0812">Transmembrane</keyword>
<accession>A0ABR9QJ65</accession>
<evidence type="ECO:0000313" key="10">
    <source>
        <dbReference type="EMBL" id="MBE4908547.1"/>
    </source>
</evidence>
<dbReference type="Proteomes" id="UP001516662">
    <property type="component" value="Unassembled WGS sequence"/>
</dbReference>
<feature type="domain" description="Major facilitator superfamily (MFS) profile" evidence="9">
    <location>
        <begin position="12"/>
        <end position="391"/>
    </location>
</feature>
<feature type="transmembrane region" description="Helical" evidence="8">
    <location>
        <begin position="166"/>
        <end position="186"/>
    </location>
</feature>
<keyword evidence="3" id="KW-1003">Cell membrane</keyword>
<proteinExistence type="predicted"/>
<evidence type="ECO:0000256" key="6">
    <source>
        <dbReference type="ARBA" id="ARBA00023136"/>
    </source>
</evidence>
<feature type="transmembrane region" description="Helical" evidence="8">
    <location>
        <begin position="277"/>
        <end position="296"/>
    </location>
</feature>
<evidence type="ECO:0000259" key="9">
    <source>
        <dbReference type="PROSITE" id="PS50850"/>
    </source>
</evidence>
<feature type="transmembrane region" description="Helical" evidence="8">
    <location>
        <begin position="78"/>
        <end position="98"/>
    </location>
</feature>
<feature type="transmembrane region" description="Helical" evidence="8">
    <location>
        <begin position="247"/>
        <end position="265"/>
    </location>
</feature>
<evidence type="ECO:0000313" key="11">
    <source>
        <dbReference type="Proteomes" id="UP001516662"/>
    </source>
</evidence>
<evidence type="ECO:0000256" key="5">
    <source>
        <dbReference type="ARBA" id="ARBA00022989"/>
    </source>
</evidence>
<dbReference type="InterPro" id="IPR020846">
    <property type="entry name" value="MFS_dom"/>
</dbReference>
<dbReference type="PROSITE" id="PS00216">
    <property type="entry name" value="SUGAR_TRANSPORT_1"/>
    <property type="match status" value="1"/>
</dbReference>
<comment type="caution">
    <text evidence="10">The sequence shown here is derived from an EMBL/GenBank/DDBJ whole genome shotgun (WGS) entry which is preliminary data.</text>
</comment>
<gene>
    <name evidence="10" type="ORF">IMZ08_10810</name>
</gene>
<sequence length="440" mass="46825">MAIKGITKLERPLQILLLGVLLAHLGTLLVMPILPIMLKNDAGLSVTKIGSVLAAIAIAFQFGSIFGGILADRIGRRFIIGLGALIAGVGISLFGFFIEYGPLIVAAIIMGLGNGLHAPSIKASIAAFASEENRTTAFSLRGIAANIGTGTAGLIIFFLISGTPSILFFAAGSIYAVLAAISWTLLPKSCGEDPCPQLPIGAYGEVLKNKPFLVFSLVSILIWALYAQLSLALPIRATTILPSPENVALIWTINSVIVVFTQRFITRRFIDRVHPLSALSAGIVFIGLGVGSLFFASTFWHLVFSGAIFVFGEMLILPTTDSTISQLSKANMIGLFFAVSNVVSGLGEAGGKSVGGALLGNVEVNGLSWIIYALSGVVLGLLVLALKRWEPLNASLKQAIKQEDKPQHAPHVAVEPPHHRSHPINDWVPEQFFRKKHPVK</sequence>
<dbReference type="InterPro" id="IPR050171">
    <property type="entry name" value="MFS_Transporters"/>
</dbReference>
<name>A0ABR9QJ65_9BACI</name>
<dbReference type="InterPro" id="IPR036259">
    <property type="entry name" value="MFS_trans_sf"/>
</dbReference>
<dbReference type="EMBL" id="JADCLJ010000020">
    <property type="protein sequence ID" value="MBE4908547.1"/>
    <property type="molecule type" value="Genomic_DNA"/>
</dbReference>
<evidence type="ECO:0000256" key="3">
    <source>
        <dbReference type="ARBA" id="ARBA00022475"/>
    </source>
</evidence>
<feature type="transmembrane region" description="Helical" evidence="8">
    <location>
        <begin position="12"/>
        <end position="37"/>
    </location>
</feature>
<dbReference type="InterPro" id="IPR011701">
    <property type="entry name" value="MFS"/>
</dbReference>
<dbReference type="RefSeq" id="WP_193536340.1">
    <property type="nucleotide sequence ID" value="NZ_JADCLJ010000020.1"/>
</dbReference>
<keyword evidence="6 8" id="KW-0472">Membrane</keyword>
<dbReference type="PANTHER" id="PTHR23517:SF2">
    <property type="entry name" value="MULTIDRUG RESISTANCE PROTEIN MDTH"/>
    <property type="match status" value="1"/>
</dbReference>
<keyword evidence="2" id="KW-0813">Transport</keyword>
<dbReference type="PROSITE" id="PS50850">
    <property type="entry name" value="MFS"/>
    <property type="match status" value="1"/>
</dbReference>
<evidence type="ECO:0000256" key="2">
    <source>
        <dbReference type="ARBA" id="ARBA00022448"/>
    </source>
</evidence>